<evidence type="ECO:0000256" key="2">
    <source>
        <dbReference type="ARBA" id="ARBA00022884"/>
    </source>
</evidence>
<evidence type="ECO:0000256" key="1">
    <source>
        <dbReference type="ARBA" id="ARBA00005937"/>
    </source>
</evidence>
<feature type="domain" description="CRISPR associated protein Cas6 C-terminal" evidence="4">
    <location>
        <begin position="121"/>
        <end position="230"/>
    </location>
</feature>
<dbReference type="InterPro" id="IPR049435">
    <property type="entry name" value="Cas_Cas6_C"/>
</dbReference>
<gene>
    <name evidence="5" type="primary">cas6</name>
    <name evidence="5" type="ORF">WMO75_10295</name>
</gene>
<evidence type="ECO:0000256" key="3">
    <source>
        <dbReference type="ARBA" id="ARBA00023118"/>
    </source>
</evidence>
<keyword evidence="2" id="KW-0694">RNA-binding</keyword>
<evidence type="ECO:0000313" key="6">
    <source>
        <dbReference type="Proteomes" id="UP001446032"/>
    </source>
</evidence>
<protein>
    <submittedName>
        <fullName evidence="5">CRISPR-associated endoribonuclease Cas6</fullName>
    </submittedName>
</protein>
<accession>A0ABV1AKL0</accession>
<evidence type="ECO:0000259" key="4">
    <source>
        <dbReference type="Pfam" id="PF01881"/>
    </source>
</evidence>
<dbReference type="Gene3D" id="3.30.70.1900">
    <property type="match status" value="1"/>
</dbReference>
<proteinExistence type="inferred from homology"/>
<dbReference type="Pfam" id="PF01881">
    <property type="entry name" value="Cas_Cas6_C"/>
    <property type="match status" value="1"/>
</dbReference>
<comment type="caution">
    <text evidence="5">The sequence shown here is derived from an EMBL/GenBank/DDBJ whole genome shotgun (WGS) entry which is preliminary data.</text>
</comment>
<dbReference type="PANTHER" id="PTHR36984">
    <property type="entry name" value="CRISPR-ASSOCIATED ENDORIBONUCLEASE CAS6 1"/>
    <property type="match status" value="1"/>
</dbReference>
<keyword evidence="6" id="KW-1185">Reference proteome</keyword>
<comment type="similarity">
    <text evidence="1">Belongs to the CRISPR-associated protein Cas6/Cse3/CasE family.</text>
</comment>
<organism evidence="5 6">
    <name type="scientific">Blautia intestinihominis</name>
    <dbReference type="NCBI Taxonomy" id="3133152"/>
    <lineage>
        <taxon>Bacteria</taxon>
        <taxon>Bacillati</taxon>
        <taxon>Bacillota</taxon>
        <taxon>Clostridia</taxon>
        <taxon>Lachnospirales</taxon>
        <taxon>Lachnospiraceae</taxon>
        <taxon>Blautia</taxon>
    </lineage>
</organism>
<reference evidence="5 6" key="1">
    <citation type="submission" date="2024-03" db="EMBL/GenBank/DDBJ databases">
        <title>Human intestinal bacterial collection.</title>
        <authorList>
            <person name="Pauvert C."/>
            <person name="Hitch T.C.A."/>
            <person name="Clavel T."/>
        </authorList>
    </citation>
    <scope>NUCLEOTIDE SEQUENCE [LARGE SCALE GENOMIC DNA]</scope>
    <source>
        <strain evidence="5 6">CLA-AA-H95</strain>
    </source>
</reference>
<sequence length="234" mass="27363">MKTKLKVCEIRVRVYLLKDIPFKELQNVLANFIDSALCQNEKLISFHEENRYKFYSIGTLWPVERGMTYKKDQIYALTVRTTDAELARYFSDVLRNHYTKIIKGLTVENRIIPRKRIGELFALSPVIIKSDEGYWRSHMSLDEYEKRLFANTVKKYNSFTGEQIEEDFPLYTNITFLNKHPIVCGYKNISLLGDKLRLQIADDEKSQELAYFILGTGLGEANSRGAGFCNFRWI</sequence>
<dbReference type="Proteomes" id="UP001446032">
    <property type="component" value="Unassembled WGS sequence"/>
</dbReference>
<dbReference type="PANTHER" id="PTHR36984:SF1">
    <property type="entry name" value="CRISPR-ASSOCIATED ENDORIBONUCLEASE CAS6 1"/>
    <property type="match status" value="1"/>
</dbReference>
<evidence type="ECO:0000313" key="5">
    <source>
        <dbReference type="EMBL" id="MEQ2358718.1"/>
    </source>
</evidence>
<dbReference type="NCBIfam" id="TIGR01877">
    <property type="entry name" value="cas_cas6"/>
    <property type="match status" value="1"/>
</dbReference>
<dbReference type="RefSeq" id="WP_303223746.1">
    <property type="nucleotide sequence ID" value="NZ_JBBMEI010000029.1"/>
</dbReference>
<dbReference type="InterPro" id="IPR010156">
    <property type="entry name" value="CRISPR-assoc_prot_Cas6"/>
</dbReference>
<dbReference type="EMBL" id="JBBMEI010000029">
    <property type="protein sequence ID" value="MEQ2358718.1"/>
    <property type="molecule type" value="Genomic_DNA"/>
</dbReference>
<name>A0ABV1AKL0_9FIRM</name>
<keyword evidence="3" id="KW-0051">Antiviral defense</keyword>